<dbReference type="RefSeq" id="WP_074793245.1">
    <property type="nucleotide sequence ID" value="NZ_FOAD01000003.1"/>
</dbReference>
<evidence type="ECO:0000256" key="1">
    <source>
        <dbReference type="SAM" id="MobiDB-lite"/>
    </source>
</evidence>
<proteinExistence type="predicted"/>
<gene>
    <name evidence="2" type="ORF">SAMN04488691_103213</name>
</gene>
<accession>A0A1H7N7F4</accession>
<dbReference type="AlphaFoldDB" id="A0A1H7N7F4"/>
<evidence type="ECO:0000313" key="2">
    <source>
        <dbReference type="EMBL" id="SEL19424.1"/>
    </source>
</evidence>
<name>A0A1H7N7F4_HALLR</name>
<dbReference type="Proteomes" id="UP000183894">
    <property type="component" value="Unassembled WGS sequence"/>
</dbReference>
<dbReference type="EMBL" id="FOAD01000003">
    <property type="protein sequence ID" value="SEL19424.1"/>
    <property type="molecule type" value="Genomic_DNA"/>
</dbReference>
<evidence type="ECO:0000313" key="3">
    <source>
        <dbReference type="Proteomes" id="UP000183894"/>
    </source>
</evidence>
<dbReference type="OrthoDB" id="301292at2157"/>
<organism evidence="2 3">
    <name type="scientific">Haloferax larsenii</name>
    <dbReference type="NCBI Taxonomy" id="302484"/>
    <lineage>
        <taxon>Archaea</taxon>
        <taxon>Methanobacteriati</taxon>
        <taxon>Methanobacteriota</taxon>
        <taxon>Stenosarchaea group</taxon>
        <taxon>Halobacteria</taxon>
        <taxon>Halobacteriales</taxon>
        <taxon>Haloferacaceae</taxon>
        <taxon>Haloferax</taxon>
    </lineage>
</organism>
<sequence length="173" mass="19579">MPYDEREAEPLTEPDTPNATKFYGYDESADYDQTHRLDGTEKFSDYYSRLAAYNSGIWNGKWADNSLRREQDNLALFDAIASQLELTDYQHRRGRQLFAELDLAELSSPNGIDAALCAVCVAAVVAREDGRMYHPSRPEDANDGLFSALLDDLGYSTRLIHKCYGKVLNRVNL</sequence>
<feature type="region of interest" description="Disordered" evidence="1">
    <location>
        <begin position="1"/>
        <end position="24"/>
    </location>
</feature>
<protein>
    <submittedName>
        <fullName evidence="2">Uncharacterized protein</fullName>
    </submittedName>
</protein>
<reference evidence="2 3" key="1">
    <citation type="submission" date="2016-10" db="EMBL/GenBank/DDBJ databases">
        <authorList>
            <person name="de Groot N.N."/>
        </authorList>
    </citation>
    <scope>NUCLEOTIDE SEQUENCE [LARGE SCALE GENOMIC DNA]</scope>
    <source>
        <strain evidence="2 3">CDM_5</strain>
    </source>
</reference>